<dbReference type="InterPro" id="IPR013360">
    <property type="entry name" value="Pilus_4_PilW"/>
</dbReference>
<gene>
    <name evidence="1" type="ORF">MNBD_GAMMA10-2165</name>
</gene>
<protein>
    <submittedName>
        <fullName evidence="1">Uncharacterized protein</fullName>
    </submittedName>
</protein>
<name>A0A3B0YBJ8_9ZZZZ</name>
<accession>A0A3B0YBJ8</accession>
<dbReference type="NCBIfam" id="TIGR02521">
    <property type="entry name" value="type_IV_pilW"/>
    <property type="match status" value="1"/>
</dbReference>
<proteinExistence type="predicted"/>
<dbReference type="PANTHER" id="PTHR44216">
    <property type="entry name" value="PROTEIN O-MANNOSYL-TRANSFERASE TMTC2"/>
    <property type="match status" value="1"/>
</dbReference>
<sequence>MKYFNKTLIVMLVALLINACAGPTPREVEEEKIDKRGAVINTQLASGYIQRGDMKVAKEKLLKAMKLDATYVPAYTTMAVLMAMINKPVEAENYYLQALDLAPLNPELQNNYGTFLCNNKKYDEAFKMFDKVLNNSFYNTPEKAHANYGYCLLQKTKPDYKAAEKHLRLALKSNPRLISTLLAMAELGIDTKQYLMARAYTQRYHALARPDSHSLWIQIQAEYALNDKKYFLQLSRKLMELFPRSDEASLLARLAPL</sequence>
<reference evidence="1" key="1">
    <citation type="submission" date="2018-06" db="EMBL/GenBank/DDBJ databases">
        <authorList>
            <person name="Zhirakovskaya E."/>
        </authorList>
    </citation>
    <scope>NUCLEOTIDE SEQUENCE</scope>
</reference>
<dbReference type="Gene3D" id="1.25.40.10">
    <property type="entry name" value="Tetratricopeptide repeat domain"/>
    <property type="match status" value="1"/>
</dbReference>
<dbReference type="EMBL" id="UOFJ01000723">
    <property type="protein sequence ID" value="VAW73683.1"/>
    <property type="molecule type" value="Genomic_DNA"/>
</dbReference>
<dbReference type="PANTHER" id="PTHR44216:SF3">
    <property type="entry name" value="PROTEIN O-MANNOSYL-TRANSFERASE TMTC2"/>
    <property type="match status" value="1"/>
</dbReference>
<evidence type="ECO:0000313" key="1">
    <source>
        <dbReference type="EMBL" id="VAW73683.1"/>
    </source>
</evidence>
<dbReference type="Pfam" id="PF13431">
    <property type="entry name" value="TPR_17"/>
    <property type="match status" value="1"/>
</dbReference>
<dbReference type="InterPro" id="IPR052384">
    <property type="entry name" value="TMTC_O-mannosyltransferase"/>
</dbReference>
<dbReference type="InterPro" id="IPR011990">
    <property type="entry name" value="TPR-like_helical_dom_sf"/>
</dbReference>
<dbReference type="AlphaFoldDB" id="A0A3B0YBJ8"/>
<dbReference type="SUPFAM" id="SSF81901">
    <property type="entry name" value="HCP-like"/>
    <property type="match status" value="1"/>
</dbReference>
<organism evidence="1">
    <name type="scientific">hydrothermal vent metagenome</name>
    <dbReference type="NCBI Taxonomy" id="652676"/>
    <lineage>
        <taxon>unclassified sequences</taxon>
        <taxon>metagenomes</taxon>
        <taxon>ecological metagenomes</taxon>
    </lineage>
</organism>